<accession>A0A6J7PER9</accession>
<reference evidence="1" key="1">
    <citation type="submission" date="2020-05" db="EMBL/GenBank/DDBJ databases">
        <authorList>
            <person name="Chiriac C."/>
            <person name="Salcher M."/>
            <person name="Ghai R."/>
            <person name="Kavagutti S V."/>
        </authorList>
    </citation>
    <scope>NUCLEOTIDE SEQUENCE</scope>
</reference>
<dbReference type="Pfam" id="PF14907">
    <property type="entry name" value="NTP_transf_5"/>
    <property type="match status" value="1"/>
</dbReference>
<name>A0A6J7PER9_9ZZZZ</name>
<evidence type="ECO:0000313" key="1">
    <source>
        <dbReference type="EMBL" id="CAB5001939.1"/>
    </source>
</evidence>
<protein>
    <submittedName>
        <fullName evidence="1">Unannotated protein</fullName>
    </submittedName>
</protein>
<dbReference type="EMBL" id="CAFBOZ010000082">
    <property type="protein sequence ID" value="CAB5001939.1"/>
    <property type="molecule type" value="Genomic_DNA"/>
</dbReference>
<organism evidence="1">
    <name type="scientific">freshwater metagenome</name>
    <dbReference type="NCBI Taxonomy" id="449393"/>
    <lineage>
        <taxon>unclassified sequences</taxon>
        <taxon>metagenomes</taxon>
        <taxon>ecological metagenomes</taxon>
    </lineage>
</organism>
<dbReference type="InterPro" id="IPR039498">
    <property type="entry name" value="NTP_transf_5"/>
</dbReference>
<gene>
    <name evidence="1" type="ORF">UFOPK3992_00702</name>
</gene>
<proteinExistence type="predicted"/>
<sequence>MATTGSITGRGRSSDTDILIRPADLVAAHRALVAAGWQPDGSFHAESRSWVSWLISSRREWPYTRGSFSLDLHWRIEIPGSTLPSADRLLNRSESIGIGGVKLRVLARADLLMVACFTAYRDDYSSLRSMVDIVRILAHSEPPARPDSVRAQRLIAEASGFASELLGSVTQQRLDHVHALSGHELAWARQAWERNSLLASRVPGRSLTHSLAFISTNAHLNPWPTVLRQGVVDALFRPEMFHPGMGVVGAIRAVAGRIGDLAHLRAQGGRSEA</sequence>
<dbReference type="AlphaFoldDB" id="A0A6J7PER9"/>